<evidence type="ECO:0000256" key="5">
    <source>
        <dbReference type="SAM" id="MobiDB-lite"/>
    </source>
</evidence>
<keyword evidence="1" id="KW-0479">Metal-binding</keyword>
<dbReference type="EMBL" id="SJPQ01000004">
    <property type="protein sequence ID" value="TWT86584.1"/>
    <property type="molecule type" value="Genomic_DNA"/>
</dbReference>
<dbReference type="PANTHER" id="PTHR33823">
    <property type="entry name" value="RNA POLYMERASE-BINDING TRANSCRIPTION FACTOR DKSA-RELATED"/>
    <property type="match status" value="1"/>
</dbReference>
<reference evidence="7 8" key="1">
    <citation type="submission" date="2019-02" db="EMBL/GenBank/DDBJ databases">
        <title>Deep-cultivation of Planctomycetes and their phenomic and genomic characterization uncovers novel biology.</title>
        <authorList>
            <person name="Wiegand S."/>
            <person name="Jogler M."/>
            <person name="Boedeker C."/>
            <person name="Pinto D."/>
            <person name="Vollmers J."/>
            <person name="Rivas-Marin E."/>
            <person name="Kohn T."/>
            <person name="Peeters S.H."/>
            <person name="Heuer A."/>
            <person name="Rast P."/>
            <person name="Oberbeckmann S."/>
            <person name="Bunk B."/>
            <person name="Jeske O."/>
            <person name="Meyerdierks A."/>
            <person name="Storesund J.E."/>
            <person name="Kallscheuer N."/>
            <person name="Luecker S."/>
            <person name="Lage O.M."/>
            <person name="Pohl T."/>
            <person name="Merkel B.J."/>
            <person name="Hornburger P."/>
            <person name="Mueller R.-W."/>
            <person name="Bruemmer F."/>
            <person name="Labrenz M."/>
            <person name="Spormann A.M."/>
            <person name="Op Den Camp H."/>
            <person name="Overmann J."/>
            <person name="Amann R."/>
            <person name="Jetten M.S.M."/>
            <person name="Mascher T."/>
            <person name="Medema M.H."/>
            <person name="Devos D.P."/>
            <person name="Kaster A.-K."/>
            <person name="Ovreas L."/>
            <person name="Rohde M."/>
            <person name="Galperin M.Y."/>
            <person name="Jogler C."/>
        </authorList>
    </citation>
    <scope>NUCLEOTIDE SEQUENCE [LARGE SCALE GENOMIC DNA]</scope>
    <source>
        <strain evidence="7 8">Mal64</strain>
    </source>
</reference>
<dbReference type="Proteomes" id="UP000315440">
    <property type="component" value="Unassembled WGS sequence"/>
</dbReference>
<name>A0A5C5ZGY9_9BACT</name>
<dbReference type="OrthoDB" id="9811543at2"/>
<feature type="zinc finger region" description="dksA C4-type" evidence="4">
    <location>
        <begin position="88"/>
        <end position="112"/>
    </location>
</feature>
<keyword evidence="3" id="KW-0862">Zinc</keyword>
<dbReference type="SUPFAM" id="SSF57716">
    <property type="entry name" value="Glucocorticoid receptor-like (DNA-binding domain)"/>
    <property type="match status" value="1"/>
</dbReference>
<dbReference type="RefSeq" id="WP_146402474.1">
    <property type="nucleotide sequence ID" value="NZ_SJPQ01000004.1"/>
</dbReference>
<dbReference type="PROSITE" id="PS51128">
    <property type="entry name" value="ZF_DKSA_2"/>
    <property type="match status" value="1"/>
</dbReference>
<keyword evidence="2" id="KW-0863">Zinc-finger</keyword>
<evidence type="ECO:0000259" key="6">
    <source>
        <dbReference type="Pfam" id="PF01258"/>
    </source>
</evidence>
<dbReference type="GO" id="GO:0008270">
    <property type="term" value="F:zinc ion binding"/>
    <property type="evidence" value="ECO:0007669"/>
    <property type="project" value="UniProtKB-KW"/>
</dbReference>
<accession>A0A5C5ZGY9</accession>
<organism evidence="7 8">
    <name type="scientific">Pseudobythopirellula maris</name>
    <dbReference type="NCBI Taxonomy" id="2527991"/>
    <lineage>
        <taxon>Bacteria</taxon>
        <taxon>Pseudomonadati</taxon>
        <taxon>Planctomycetota</taxon>
        <taxon>Planctomycetia</taxon>
        <taxon>Pirellulales</taxon>
        <taxon>Lacipirellulaceae</taxon>
        <taxon>Pseudobythopirellula</taxon>
    </lineage>
</organism>
<dbReference type="Pfam" id="PF01258">
    <property type="entry name" value="zf-dskA_traR"/>
    <property type="match status" value="1"/>
</dbReference>
<evidence type="ECO:0000256" key="3">
    <source>
        <dbReference type="ARBA" id="ARBA00022833"/>
    </source>
</evidence>
<protein>
    <submittedName>
        <fullName evidence="7">General stress protein 16O</fullName>
    </submittedName>
</protein>
<comment type="caution">
    <text evidence="7">The sequence shown here is derived from an EMBL/GenBank/DDBJ whole genome shotgun (WGS) entry which is preliminary data.</text>
</comment>
<feature type="domain" description="Zinc finger DksA/TraR C4-type" evidence="6">
    <location>
        <begin position="83"/>
        <end position="116"/>
    </location>
</feature>
<proteinExistence type="predicted"/>
<dbReference type="AlphaFoldDB" id="A0A5C5ZGY9"/>
<sequence length="118" mass="13143">MTTTQIEDQRTHLERDLLRLNRELTRLREESAQCVNTPGDRVSAPSHPGDHDSEGAAMRLQEVASHRLILQQTEEALARIEAGEYGRCTRCGEEISAERLDAVPYAAHCIACEQEATG</sequence>
<evidence type="ECO:0000313" key="8">
    <source>
        <dbReference type="Proteomes" id="UP000315440"/>
    </source>
</evidence>
<gene>
    <name evidence="7" type="primary">yocK_2</name>
    <name evidence="7" type="ORF">Mal64_34100</name>
</gene>
<evidence type="ECO:0000256" key="2">
    <source>
        <dbReference type="ARBA" id="ARBA00022771"/>
    </source>
</evidence>
<dbReference type="PANTHER" id="PTHR33823:SF4">
    <property type="entry name" value="GENERAL STRESS PROTEIN 16O"/>
    <property type="match status" value="1"/>
</dbReference>
<feature type="region of interest" description="Disordered" evidence="5">
    <location>
        <begin position="30"/>
        <end position="54"/>
    </location>
</feature>
<keyword evidence="8" id="KW-1185">Reference proteome</keyword>
<evidence type="ECO:0000313" key="7">
    <source>
        <dbReference type="EMBL" id="TWT86584.1"/>
    </source>
</evidence>
<dbReference type="InterPro" id="IPR000962">
    <property type="entry name" value="Znf_DskA_TraR"/>
</dbReference>
<dbReference type="Gene3D" id="1.20.120.910">
    <property type="entry name" value="DksA, coiled-coil domain"/>
    <property type="match status" value="1"/>
</dbReference>
<evidence type="ECO:0000256" key="1">
    <source>
        <dbReference type="ARBA" id="ARBA00022723"/>
    </source>
</evidence>
<evidence type="ECO:0000256" key="4">
    <source>
        <dbReference type="PROSITE-ProRule" id="PRU00510"/>
    </source>
</evidence>